<comment type="caution">
    <text evidence="1">The sequence shown here is derived from an EMBL/GenBank/DDBJ whole genome shotgun (WGS) entry which is preliminary data.</text>
</comment>
<dbReference type="EMBL" id="AJLO02000014">
    <property type="protein sequence ID" value="KOF00284.1"/>
    <property type="molecule type" value="Genomic_DNA"/>
</dbReference>
<gene>
    <name evidence="1" type="ORF">W7K_05535</name>
</gene>
<dbReference type="Proteomes" id="UP000036890">
    <property type="component" value="Unassembled WGS sequence"/>
</dbReference>
<evidence type="ECO:0000313" key="1">
    <source>
        <dbReference type="EMBL" id="KOF00284.1"/>
    </source>
</evidence>
<protein>
    <submittedName>
        <fullName evidence="1">Peptidase</fullName>
    </submittedName>
</protein>
<dbReference type="InterPro" id="IPR010836">
    <property type="entry name" value="SapC"/>
</dbReference>
<reference evidence="1 2" key="1">
    <citation type="journal article" date="2012" name="J. Bacteriol.">
        <title>Genome sequence of a novel nicotine-degrading strain, Pseudomonas geniculata N1.</title>
        <authorList>
            <person name="Tang H."/>
            <person name="Yu H."/>
            <person name="Tai C."/>
            <person name="Huang K."/>
            <person name="Liu Y."/>
            <person name="Wang L."/>
            <person name="Yao Y."/>
            <person name="Wu G."/>
            <person name="Xu P."/>
        </authorList>
    </citation>
    <scope>NUCLEOTIDE SEQUENCE [LARGE SCALE GENOMIC DNA]</scope>
    <source>
        <strain evidence="1 2">N1</strain>
    </source>
</reference>
<dbReference type="Pfam" id="PF07277">
    <property type="entry name" value="SapC"/>
    <property type="match status" value="1"/>
</dbReference>
<organism evidence="1 2">
    <name type="scientific">Stenotrophomonas geniculata N1</name>
    <dbReference type="NCBI Taxonomy" id="1167641"/>
    <lineage>
        <taxon>Bacteria</taxon>
        <taxon>Pseudomonadati</taxon>
        <taxon>Pseudomonadota</taxon>
        <taxon>Gammaproteobacteria</taxon>
        <taxon>Lysobacterales</taxon>
        <taxon>Lysobacteraceae</taxon>
        <taxon>Stenotrophomonas</taxon>
    </lineage>
</organism>
<name>A0A0L8ACZ7_9GAMM</name>
<sequence length="251" mass="27744">MTTTSDTTTEAAPSSAPLFYTRPVPLQADVHADLRILPGKLEFAAGNNAIPLVLGEFSLALHHFPILFAGPTAVPMAAVGVSDQNLFIKDGLWEDEAYIPAYLRRHPFIFIDTGADNDFLLGIDEESSRVVKGGDEGQPLFVDGKATDMVQQALEFCGQYTREHEQTQAFSKALIDNGLLVERNATVRTPDGREFNLNGFLVVDVEKFVALPEATVVEWHRSGWLALIHQHLMSLGRFNDLTRRQVERLAA</sequence>
<dbReference type="RefSeq" id="WP_010485810.1">
    <property type="nucleotide sequence ID" value="NZ_AJLO02000014.1"/>
</dbReference>
<accession>A0A0L8ACZ7</accession>
<dbReference type="AlphaFoldDB" id="A0A0L8ACZ7"/>
<evidence type="ECO:0000313" key="2">
    <source>
        <dbReference type="Proteomes" id="UP000036890"/>
    </source>
</evidence>
<dbReference type="GeneID" id="86939551"/>
<proteinExistence type="predicted"/>
<dbReference type="OrthoDB" id="9806524at2"/>